<comment type="caution">
    <text evidence="1">The sequence shown here is derived from an EMBL/GenBank/DDBJ whole genome shotgun (WGS) entry which is preliminary data.</text>
</comment>
<dbReference type="RefSeq" id="WP_079208807.1">
    <property type="nucleotide sequence ID" value="NZ_MVGR01000004.1"/>
</dbReference>
<sequence length="323" mass="38106">MTDFQLTTPVAFLIFNRPDTTARVFEAIRQAKPPKLLVVADGPRPDRADDVEKCKAARAIIEGVDWDCEVLKNYSDINLGCKNRVSSGLNWVFDTVEEAIILEDDCVPDPTFFRFCEELLEYYKHDQRIMVISGNNFQFGKKRTDYSYYFSVYTHCWGWATWRRAWHFYDETMKLWPEIGSSKFLEYIFRDYQEVKYRYKIFQNTYEGKINTWDYRWCFSCLVQSGLAILPNCNLVSNIGFGADATHTSRAIQSVVNNPVREMSFPLQHPPFITRHFEADRFTWENIYRPQKSLWLKVQSRFSQLFSGITAFLLKMKCNLIRC</sequence>
<protein>
    <submittedName>
        <fullName evidence="1">Hemolytic protein HlpA-like protein</fullName>
    </submittedName>
</protein>
<evidence type="ECO:0000313" key="1">
    <source>
        <dbReference type="EMBL" id="OPF17741.1"/>
    </source>
</evidence>
<dbReference type="Proteomes" id="UP000189835">
    <property type="component" value="Unassembled WGS sequence"/>
</dbReference>
<dbReference type="AlphaFoldDB" id="A0A1V4BTP2"/>
<gene>
    <name evidence="1" type="ORF">B1L04_17735</name>
</gene>
<evidence type="ECO:0000313" key="2">
    <source>
        <dbReference type="Proteomes" id="UP000189835"/>
    </source>
</evidence>
<name>A0A1V4BTP2_MICAE</name>
<dbReference type="InterPro" id="IPR029044">
    <property type="entry name" value="Nucleotide-diphossugar_trans"/>
</dbReference>
<reference evidence="1 2" key="1">
    <citation type="submission" date="2017-02" db="EMBL/GenBank/DDBJ databases">
        <title>Genome sequence of Microcystis aeruginosa KW.</title>
        <authorList>
            <person name="Oh H.-M."/>
            <person name="Ahn C.-Y."/>
            <person name="Jeong H."/>
            <person name="Srivastava A."/>
            <person name="Lee H.-G."/>
            <person name="Kang S.-R."/>
        </authorList>
    </citation>
    <scope>NUCLEOTIDE SEQUENCE [LARGE SCALE GENOMIC DNA]</scope>
    <source>
        <strain evidence="1 2">KW</strain>
    </source>
</reference>
<dbReference type="SUPFAM" id="SSF53448">
    <property type="entry name" value="Nucleotide-diphospho-sugar transferases"/>
    <property type="match status" value="1"/>
</dbReference>
<dbReference type="Gene3D" id="3.90.550.10">
    <property type="entry name" value="Spore Coat Polysaccharide Biosynthesis Protein SpsA, Chain A"/>
    <property type="match status" value="1"/>
</dbReference>
<dbReference type="EMBL" id="MVGR01000004">
    <property type="protein sequence ID" value="OPF17741.1"/>
    <property type="molecule type" value="Genomic_DNA"/>
</dbReference>
<proteinExistence type="predicted"/>
<accession>A0A1V4BTP2</accession>
<organism evidence="1 2">
    <name type="scientific">Microcystis aeruginosa KW</name>
    <dbReference type="NCBI Taxonomy" id="1960155"/>
    <lineage>
        <taxon>Bacteria</taxon>
        <taxon>Bacillati</taxon>
        <taxon>Cyanobacteriota</taxon>
        <taxon>Cyanophyceae</taxon>
        <taxon>Oscillatoriophycideae</taxon>
        <taxon>Chroococcales</taxon>
        <taxon>Microcystaceae</taxon>
        <taxon>Microcystis</taxon>
    </lineage>
</organism>